<name>B5Y3A7_PHATC</name>
<reference evidence="3" key="2">
    <citation type="submission" date="2008-08" db="EMBL/GenBank/DDBJ databases">
        <authorList>
            <consortium name="Diatom Consortium"/>
            <person name="Grigoriev I."/>
            <person name="Grimwood J."/>
            <person name="Kuo A."/>
            <person name="Otillar R.P."/>
            <person name="Salamov A."/>
            <person name="Detter J.C."/>
            <person name="Lindquist E."/>
            <person name="Shapiro H."/>
            <person name="Lucas S."/>
            <person name="Glavina del Rio T."/>
            <person name="Pitluck S."/>
            <person name="Rokhsar D."/>
            <person name="Bowler C."/>
        </authorList>
    </citation>
    <scope>GENOME REANNOTATION</scope>
    <source>
        <strain evidence="3">CCAP 1055/1</strain>
    </source>
</reference>
<feature type="region of interest" description="Disordered" evidence="1">
    <location>
        <begin position="1"/>
        <end position="209"/>
    </location>
</feature>
<dbReference type="InParanoid" id="B5Y3A7"/>
<dbReference type="Proteomes" id="UP000000759">
    <property type="component" value="Chromosome 11"/>
</dbReference>
<evidence type="ECO:0000313" key="2">
    <source>
        <dbReference type="EMBL" id="ACI65284.1"/>
    </source>
</evidence>
<dbReference type="EMBL" id="CP001141">
    <property type="protein sequence ID" value="ACI65284.1"/>
    <property type="molecule type" value="Genomic_DNA"/>
</dbReference>
<feature type="compositionally biased region" description="Basic and acidic residues" evidence="1">
    <location>
        <begin position="157"/>
        <end position="166"/>
    </location>
</feature>
<evidence type="ECO:0000313" key="3">
    <source>
        <dbReference type="Proteomes" id="UP000000759"/>
    </source>
</evidence>
<dbReference type="AlphaFoldDB" id="B5Y3A7"/>
<feature type="compositionally biased region" description="Basic and acidic residues" evidence="1">
    <location>
        <begin position="19"/>
        <end position="39"/>
    </location>
</feature>
<feature type="compositionally biased region" description="Acidic residues" evidence="1">
    <location>
        <begin position="257"/>
        <end position="273"/>
    </location>
</feature>
<feature type="region of interest" description="Disordered" evidence="1">
    <location>
        <begin position="233"/>
        <end position="382"/>
    </location>
</feature>
<keyword evidence="3" id="KW-1185">Reference proteome</keyword>
<feature type="region of interest" description="Disordered" evidence="1">
    <location>
        <begin position="683"/>
        <end position="727"/>
    </location>
</feature>
<accession>B5Y3A7</accession>
<protein>
    <submittedName>
        <fullName evidence="2">Uncharacterized protein</fullName>
    </submittedName>
</protein>
<proteinExistence type="predicted"/>
<gene>
    <name evidence="2" type="ORF">PHATR_46637</name>
</gene>
<feature type="compositionally biased region" description="Polar residues" evidence="1">
    <location>
        <begin position="40"/>
        <end position="52"/>
    </location>
</feature>
<evidence type="ECO:0000256" key="1">
    <source>
        <dbReference type="SAM" id="MobiDB-lite"/>
    </source>
</evidence>
<dbReference type="RefSeq" id="XP_002185814.1">
    <property type="nucleotide sequence ID" value="XM_002185778.1"/>
</dbReference>
<dbReference type="KEGG" id="pti:PHATR_46637"/>
<dbReference type="GeneID" id="7204569"/>
<feature type="compositionally biased region" description="Basic residues" evidence="1">
    <location>
        <begin position="167"/>
        <end position="185"/>
    </location>
</feature>
<dbReference type="eggNOG" id="ENOG502SV12">
    <property type="taxonomic scope" value="Eukaryota"/>
</dbReference>
<feature type="compositionally biased region" description="Polar residues" evidence="1">
    <location>
        <begin position="326"/>
        <end position="344"/>
    </location>
</feature>
<feature type="compositionally biased region" description="Basic and acidic residues" evidence="1">
    <location>
        <begin position="683"/>
        <end position="707"/>
    </location>
</feature>
<sequence length="753" mass="85380">MPRSKPAQPRSRKLTSKPGKKEHSSPRPEPIEGEAHKQFSTDSQSIHSSYSESRLERFAVKASAITSPHKNMPRRRGLNRAILAEKKIKDKSDSKRTPRLCRTGSVDGDNFPRDESFDTSDCKSSAGSESGNDDSSESVTPTRRSNRQRLPKPVNFSHEDEALEKHSPRKRRLERRLLAKQRKPMGKSSDQDNVLTSESIHKRRRPMVRKSIKSAFPAIGESTRKALKNVTLLGQSNVDASVPPQARRRSTKRTQNEDEDDFVVTSGDEEEGEDMNHTQSDDSEDLLSSDNSDHFQTQSNHGVHHVESDGIGSADESSGTEENETAIYSSPQLTFISRGDTSVKPSPFHDSTDDNSDDSSNQRHRLSPPKLPNCTSRRDTITDEPLPEKHVCFFSPDMESRQCFCLATLRKIALSASRPKYRTDQTGTERQTFLQPPHFRTAMSDDLLDQIASRFGREALDLYGSFYVQRNTRDIAEKEDAGTFEERSQQDEEGFLNLVRTTDGLLQRYIKNTSYRTFQGQLKNYWFDGNNESFVYLLSLLHKAGRARELVKQQDHSDFDDACQYIEPAVKFFHSFADHALELWDLISGPYARDDEEDMGDFLDESNADDSDGGHRALAMEEARQEMEIDQHLIERYTQLEETESDRSVDTYESDVANGGVFEESSEEEDEWEQAIKDRRASFGARSDRAKLASGRKSSDTGELERGHRLHKKAMKDSSSDEEFKAADSQLNVRALRSGLTPRRLAIEDSEDE</sequence>
<dbReference type="OrthoDB" id="49182at2759"/>
<organism evidence="2 3">
    <name type="scientific">Phaeodactylum tricornutum (strain CCAP 1055/1)</name>
    <dbReference type="NCBI Taxonomy" id="556484"/>
    <lineage>
        <taxon>Eukaryota</taxon>
        <taxon>Sar</taxon>
        <taxon>Stramenopiles</taxon>
        <taxon>Ochrophyta</taxon>
        <taxon>Bacillariophyta</taxon>
        <taxon>Bacillariophyceae</taxon>
        <taxon>Bacillariophycidae</taxon>
        <taxon>Naviculales</taxon>
        <taxon>Phaeodactylaceae</taxon>
        <taxon>Phaeodactylum</taxon>
    </lineage>
</organism>
<feature type="compositionally biased region" description="Basic and acidic residues" evidence="1">
    <location>
        <begin position="83"/>
        <end position="96"/>
    </location>
</feature>
<dbReference type="PaxDb" id="2850-Phatr46637"/>
<reference evidence="2 3" key="1">
    <citation type="journal article" date="2008" name="Nature">
        <title>The Phaeodactylum genome reveals the evolutionary history of diatom genomes.</title>
        <authorList>
            <person name="Bowler C."/>
            <person name="Allen A.E."/>
            <person name="Badger J.H."/>
            <person name="Grimwood J."/>
            <person name="Jabbari K."/>
            <person name="Kuo A."/>
            <person name="Maheswari U."/>
            <person name="Martens C."/>
            <person name="Maumus F."/>
            <person name="Otillar R.P."/>
            <person name="Rayko E."/>
            <person name="Salamov A."/>
            <person name="Vandepoele K."/>
            <person name="Beszteri B."/>
            <person name="Gruber A."/>
            <person name="Heijde M."/>
            <person name="Katinka M."/>
            <person name="Mock T."/>
            <person name="Valentin K."/>
            <person name="Verret F."/>
            <person name="Berges J.A."/>
            <person name="Brownlee C."/>
            <person name="Cadoret J.P."/>
            <person name="Chiovitti A."/>
            <person name="Choi C.J."/>
            <person name="Coesel S."/>
            <person name="De Martino A."/>
            <person name="Detter J.C."/>
            <person name="Durkin C."/>
            <person name="Falciatore A."/>
            <person name="Fournet J."/>
            <person name="Haruta M."/>
            <person name="Huysman M.J."/>
            <person name="Jenkins B.D."/>
            <person name="Jiroutova K."/>
            <person name="Jorgensen R.E."/>
            <person name="Joubert Y."/>
            <person name="Kaplan A."/>
            <person name="Kroger N."/>
            <person name="Kroth P.G."/>
            <person name="La Roche J."/>
            <person name="Lindquist E."/>
            <person name="Lommer M."/>
            <person name="Martin-Jezequel V."/>
            <person name="Lopez P.J."/>
            <person name="Lucas S."/>
            <person name="Mangogna M."/>
            <person name="McGinnis K."/>
            <person name="Medlin L.K."/>
            <person name="Montsant A."/>
            <person name="Oudot-Le Secq M.P."/>
            <person name="Napoli C."/>
            <person name="Obornik M."/>
            <person name="Parker M.S."/>
            <person name="Petit J.L."/>
            <person name="Porcel B.M."/>
            <person name="Poulsen N."/>
            <person name="Robison M."/>
            <person name="Rychlewski L."/>
            <person name="Rynearson T.A."/>
            <person name="Schmutz J."/>
            <person name="Shapiro H."/>
            <person name="Siaut M."/>
            <person name="Stanley M."/>
            <person name="Sussman M.R."/>
            <person name="Taylor A.R."/>
            <person name="Vardi A."/>
            <person name="von Dassow P."/>
            <person name="Vyverman W."/>
            <person name="Willis A."/>
            <person name="Wyrwicz L.S."/>
            <person name="Rokhsar D.S."/>
            <person name="Weissenbach J."/>
            <person name="Armbrust E.V."/>
            <person name="Green B.R."/>
            <person name="Van de Peer Y."/>
            <person name="Grigoriev I.V."/>
        </authorList>
    </citation>
    <scope>NUCLEOTIDE SEQUENCE [LARGE SCALE GENOMIC DNA]</scope>
    <source>
        <strain evidence="2 3">CCAP 1055/1</strain>
    </source>
</reference>
<feature type="compositionally biased region" description="Basic and acidic residues" evidence="1">
    <location>
        <begin position="715"/>
        <end position="726"/>
    </location>
</feature>